<dbReference type="EMBL" id="CAJOBD010003463">
    <property type="protein sequence ID" value="CAF3949792.1"/>
    <property type="molecule type" value="Genomic_DNA"/>
</dbReference>
<gene>
    <name evidence="1" type="ORF">JBS370_LOCUS23467</name>
</gene>
<evidence type="ECO:0000313" key="1">
    <source>
        <dbReference type="EMBL" id="CAF3949792.1"/>
    </source>
</evidence>
<dbReference type="AlphaFoldDB" id="A0A819KS47"/>
<evidence type="ECO:0000313" key="2">
    <source>
        <dbReference type="Proteomes" id="UP000663836"/>
    </source>
</evidence>
<organism evidence="1 2">
    <name type="scientific">Rotaria sordida</name>
    <dbReference type="NCBI Taxonomy" id="392033"/>
    <lineage>
        <taxon>Eukaryota</taxon>
        <taxon>Metazoa</taxon>
        <taxon>Spiralia</taxon>
        <taxon>Gnathifera</taxon>
        <taxon>Rotifera</taxon>
        <taxon>Eurotatoria</taxon>
        <taxon>Bdelloidea</taxon>
        <taxon>Philodinida</taxon>
        <taxon>Philodinidae</taxon>
        <taxon>Rotaria</taxon>
    </lineage>
</organism>
<comment type="caution">
    <text evidence="1">The sequence shown here is derived from an EMBL/GenBank/DDBJ whole genome shotgun (WGS) entry which is preliminary data.</text>
</comment>
<proteinExistence type="predicted"/>
<feature type="non-terminal residue" evidence="1">
    <location>
        <position position="1"/>
    </location>
</feature>
<name>A0A819KS47_9BILA</name>
<sequence length="81" mass="9539">KPLDILEKKSWVPVGETKETTIHVEYLMRNIYYGLCVFAENSSRNDRSQEVAAYEFILKVDNYLPSFYEQLEFKQHGSLAF</sequence>
<reference evidence="1" key="1">
    <citation type="submission" date="2021-02" db="EMBL/GenBank/DDBJ databases">
        <authorList>
            <person name="Nowell W R."/>
        </authorList>
    </citation>
    <scope>NUCLEOTIDE SEQUENCE</scope>
</reference>
<dbReference type="Proteomes" id="UP000663836">
    <property type="component" value="Unassembled WGS sequence"/>
</dbReference>
<protein>
    <submittedName>
        <fullName evidence="1">Uncharacterized protein</fullName>
    </submittedName>
</protein>
<accession>A0A819KS47</accession>